<feature type="non-terminal residue" evidence="2">
    <location>
        <position position="65"/>
    </location>
</feature>
<dbReference type="EMBL" id="KV426091">
    <property type="protein sequence ID" value="KZV88743.1"/>
    <property type="molecule type" value="Genomic_DNA"/>
</dbReference>
<gene>
    <name evidence="2" type="ORF">EXIGLDRAFT_722396</name>
</gene>
<dbReference type="PROSITE" id="PS50181">
    <property type="entry name" value="FBOX"/>
    <property type="match status" value="1"/>
</dbReference>
<dbReference type="CDD" id="cd09917">
    <property type="entry name" value="F-box_SF"/>
    <property type="match status" value="1"/>
</dbReference>
<reference evidence="2 3" key="1">
    <citation type="journal article" date="2016" name="Mol. Biol. Evol.">
        <title>Comparative Genomics of Early-Diverging Mushroom-Forming Fungi Provides Insights into the Origins of Lignocellulose Decay Capabilities.</title>
        <authorList>
            <person name="Nagy L.G."/>
            <person name="Riley R."/>
            <person name="Tritt A."/>
            <person name="Adam C."/>
            <person name="Daum C."/>
            <person name="Floudas D."/>
            <person name="Sun H."/>
            <person name="Yadav J.S."/>
            <person name="Pangilinan J."/>
            <person name="Larsson K.H."/>
            <person name="Matsuura K."/>
            <person name="Barry K."/>
            <person name="Labutti K."/>
            <person name="Kuo R."/>
            <person name="Ohm R.A."/>
            <person name="Bhattacharya S.S."/>
            <person name="Shirouzu T."/>
            <person name="Yoshinaga Y."/>
            <person name="Martin F.M."/>
            <person name="Grigoriev I.V."/>
            <person name="Hibbett D.S."/>
        </authorList>
    </citation>
    <scope>NUCLEOTIDE SEQUENCE [LARGE SCALE GENOMIC DNA]</scope>
    <source>
        <strain evidence="2 3">HHB12029</strain>
    </source>
</reference>
<dbReference type="Proteomes" id="UP000077266">
    <property type="component" value="Unassembled WGS sequence"/>
</dbReference>
<feature type="domain" description="F-box" evidence="1">
    <location>
        <begin position="10"/>
        <end position="56"/>
    </location>
</feature>
<evidence type="ECO:0000259" key="1">
    <source>
        <dbReference type="PROSITE" id="PS50181"/>
    </source>
</evidence>
<proteinExistence type="predicted"/>
<dbReference type="SMART" id="SM00256">
    <property type="entry name" value="FBOX"/>
    <property type="match status" value="1"/>
</dbReference>
<keyword evidence="3" id="KW-1185">Reference proteome</keyword>
<evidence type="ECO:0000313" key="3">
    <source>
        <dbReference type="Proteomes" id="UP000077266"/>
    </source>
</evidence>
<dbReference type="Pfam" id="PF00646">
    <property type="entry name" value="F-box"/>
    <property type="match status" value="1"/>
</dbReference>
<organism evidence="2 3">
    <name type="scientific">Exidia glandulosa HHB12029</name>
    <dbReference type="NCBI Taxonomy" id="1314781"/>
    <lineage>
        <taxon>Eukaryota</taxon>
        <taxon>Fungi</taxon>
        <taxon>Dikarya</taxon>
        <taxon>Basidiomycota</taxon>
        <taxon>Agaricomycotina</taxon>
        <taxon>Agaricomycetes</taxon>
        <taxon>Auriculariales</taxon>
        <taxon>Exidiaceae</taxon>
        <taxon>Exidia</taxon>
    </lineage>
</organism>
<dbReference type="InParanoid" id="A0A165FBV4"/>
<protein>
    <recommendedName>
        <fullName evidence="1">F-box domain-containing protein</fullName>
    </recommendedName>
</protein>
<dbReference type="AlphaFoldDB" id="A0A165FBV4"/>
<evidence type="ECO:0000313" key="2">
    <source>
        <dbReference type="EMBL" id="KZV88743.1"/>
    </source>
</evidence>
<accession>A0A165FBV4</accession>
<name>A0A165FBV4_EXIGL</name>
<dbReference type="SUPFAM" id="SSF81383">
    <property type="entry name" value="F-box domain"/>
    <property type="match status" value="1"/>
</dbReference>
<sequence length="65" mass="7665">MGSVPSFIRRAQAPELPMELWHAIFDHLEIWDLLALRCLSHYMLDVVRAHPLYLRCIKIRPDRGP</sequence>
<dbReference type="InterPro" id="IPR036047">
    <property type="entry name" value="F-box-like_dom_sf"/>
</dbReference>
<dbReference type="InterPro" id="IPR001810">
    <property type="entry name" value="F-box_dom"/>
</dbReference>